<evidence type="ECO:0000313" key="2">
    <source>
        <dbReference type="Proteomes" id="UP000176998"/>
    </source>
</evidence>
<dbReference type="Proteomes" id="UP000176998">
    <property type="component" value="Unassembled WGS sequence"/>
</dbReference>
<dbReference type="EMBL" id="MJBS01000011">
    <property type="protein sequence ID" value="OHF02597.1"/>
    <property type="molecule type" value="Genomic_DNA"/>
</dbReference>
<organism evidence="1 2">
    <name type="scientific">Colletotrichum orchidophilum</name>
    <dbReference type="NCBI Taxonomy" id="1209926"/>
    <lineage>
        <taxon>Eukaryota</taxon>
        <taxon>Fungi</taxon>
        <taxon>Dikarya</taxon>
        <taxon>Ascomycota</taxon>
        <taxon>Pezizomycotina</taxon>
        <taxon>Sordariomycetes</taxon>
        <taxon>Hypocreomycetidae</taxon>
        <taxon>Glomerellales</taxon>
        <taxon>Glomerellaceae</taxon>
        <taxon>Colletotrichum</taxon>
    </lineage>
</organism>
<dbReference type="AlphaFoldDB" id="A0A1G4BMR2"/>
<comment type="caution">
    <text evidence="1">The sequence shown here is derived from an EMBL/GenBank/DDBJ whole genome shotgun (WGS) entry which is preliminary data.</text>
</comment>
<dbReference type="RefSeq" id="XP_022479736.1">
    <property type="nucleotide sequence ID" value="XM_022613645.1"/>
</dbReference>
<accession>A0A1G4BMR2</accession>
<reference evidence="1 2" key="1">
    <citation type="submission" date="2016-09" db="EMBL/GenBank/DDBJ databases">
        <authorList>
            <person name="Capua I."/>
            <person name="De Benedictis P."/>
            <person name="Joannis T."/>
            <person name="Lombin L.H."/>
            <person name="Cattoli G."/>
        </authorList>
    </citation>
    <scope>NUCLEOTIDE SEQUENCE [LARGE SCALE GENOMIC DNA]</scope>
    <source>
        <strain evidence="1 2">IMI 309357</strain>
    </source>
</reference>
<name>A0A1G4BMR2_9PEZI</name>
<sequence length="60" mass="6426">HPSWHQTACGCLLPRLPRANPHSVEGHLLRQRASLGDVSDPCCSLSTCLAVGRRNSSSSC</sequence>
<protein>
    <submittedName>
        <fullName evidence="1">Uncharacterized protein</fullName>
    </submittedName>
</protein>
<gene>
    <name evidence="1" type="ORF">CORC01_01993</name>
</gene>
<evidence type="ECO:0000313" key="1">
    <source>
        <dbReference type="EMBL" id="OHF02597.1"/>
    </source>
</evidence>
<dbReference type="GeneID" id="34555155"/>
<keyword evidence="2" id="KW-1185">Reference proteome</keyword>
<feature type="non-terminal residue" evidence="1">
    <location>
        <position position="1"/>
    </location>
</feature>
<proteinExistence type="predicted"/>